<dbReference type="EMBL" id="JAMOIM010000040">
    <property type="protein sequence ID" value="MCW6512118.1"/>
    <property type="molecule type" value="Genomic_DNA"/>
</dbReference>
<protein>
    <submittedName>
        <fullName evidence="1">Uncharacterized protein</fullName>
    </submittedName>
</protein>
<keyword evidence="2" id="KW-1185">Reference proteome</keyword>
<name>A0AA41Z3B3_9HYPH</name>
<proteinExistence type="predicted"/>
<dbReference type="RefSeq" id="WP_282588495.1">
    <property type="nucleotide sequence ID" value="NZ_JAMOIM010000040.1"/>
</dbReference>
<reference evidence="1" key="1">
    <citation type="submission" date="2022-05" db="EMBL/GenBank/DDBJ databases">
        <authorList>
            <person name="Pankratov T."/>
        </authorList>
    </citation>
    <scope>NUCLEOTIDE SEQUENCE</scope>
    <source>
        <strain evidence="1">BP6-180914</strain>
    </source>
</reference>
<accession>A0AA41Z3B3</accession>
<dbReference type="AlphaFoldDB" id="A0AA41Z3B3"/>
<evidence type="ECO:0000313" key="1">
    <source>
        <dbReference type="EMBL" id="MCW6512118.1"/>
    </source>
</evidence>
<evidence type="ECO:0000313" key="2">
    <source>
        <dbReference type="Proteomes" id="UP001165667"/>
    </source>
</evidence>
<dbReference type="Proteomes" id="UP001165667">
    <property type="component" value="Unassembled WGS sequence"/>
</dbReference>
<organism evidence="1 2">
    <name type="scientific">Lichenifustis flavocetrariae</name>
    <dbReference type="NCBI Taxonomy" id="2949735"/>
    <lineage>
        <taxon>Bacteria</taxon>
        <taxon>Pseudomonadati</taxon>
        <taxon>Pseudomonadota</taxon>
        <taxon>Alphaproteobacteria</taxon>
        <taxon>Hyphomicrobiales</taxon>
        <taxon>Lichenihabitantaceae</taxon>
        <taxon>Lichenifustis</taxon>
    </lineage>
</organism>
<comment type="caution">
    <text evidence="1">The sequence shown here is derived from an EMBL/GenBank/DDBJ whole genome shotgun (WGS) entry which is preliminary data.</text>
</comment>
<sequence>MDWTPDVIDRVIELRTSRKSWPAIAQELDTTRSSIMCALQRSGRTLPDVGTIMPTTRKSRVRCEAVTPAETVESRDAPAIAPAKIRPYILDTCDWTWWFRQRGVRGCVVDHYGKPCGRTLFAETDRCLGHTVDAFKAEFEDWKLRLALITESSTPRRLAAAIRQRIETHRWTLAEWSEAVGLPQSTAYKALASPDDHPKSFAKIASHFGFDFDAALGVYRRRRKTS</sequence>
<gene>
    <name evidence="1" type="ORF">M8523_29745</name>
</gene>